<dbReference type="GO" id="GO:0051539">
    <property type="term" value="F:4 iron, 4 sulfur cluster binding"/>
    <property type="evidence" value="ECO:0007669"/>
    <property type="project" value="UniProtKB-KW"/>
</dbReference>
<dbReference type="PANTHER" id="PTHR43551:SF1">
    <property type="entry name" value="HETERODISULFIDE REDUCTASE"/>
    <property type="match status" value="1"/>
</dbReference>
<keyword evidence="1" id="KW-0813">Transport</keyword>
<keyword evidence="6" id="KW-0411">Iron-sulfur</keyword>
<protein>
    <recommendedName>
        <fullName evidence="7">4Fe-4S ferredoxin-type domain-containing protein</fullName>
    </recommendedName>
</protein>
<evidence type="ECO:0000313" key="8">
    <source>
        <dbReference type="EMBL" id="GFP33711.1"/>
    </source>
</evidence>
<sequence>MDIFVRCGACADKCHFFSGGGDPKNMPVLRAELLRSIYRKYFTASGKMLGKIAGARELTIDVLKELWYYYYQCTECRSCSVFCPYGIDQAEITMIGRELMNLLGLNTDWIAGPVANCYMKGNHLGLEQHTITSSVEFFLDDIETITSIRIKPTFNRKGAEILFVGPSCDLFADPGTYTAMGELMLFHELGIDYTWSTYAS</sequence>
<dbReference type="GO" id="GO:0046872">
    <property type="term" value="F:metal ion binding"/>
    <property type="evidence" value="ECO:0007669"/>
    <property type="project" value="UniProtKB-KW"/>
</dbReference>
<reference evidence="8 9" key="1">
    <citation type="journal article" date="2020" name="Front. Microbiol.">
        <title>Single-cell genomics of novel Actinobacteria with the Wood-Ljungdahl pathway discovered in a serpentinizing system.</title>
        <authorList>
            <person name="Merino N."/>
            <person name="Kawai M."/>
            <person name="Boyd E.S."/>
            <person name="Colman D.R."/>
            <person name="McGlynn S.E."/>
            <person name="Nealson K.H."/>
            <person name="Kurokawa K."/>
            <person name="Hongoh Y."/>
        </authorList>
    </citation>
    <scope>NUCLEOTIDE SEQUENCE [LARGE SCALE GENOMIC DNA]</scope>
    <source>
        <strain evidence="8 9">S42</strain>
    </source>
</reference>
<evidence type="ECO:0000256" key="4">
    <source>
        <dbReference type="ARBA" id="ARBA00022982"/>
    </source>
</evidence>
<evidence type="ECO:0000256" key="2">
    <source>
        <dbReference type="ARBA" id="ARBA00022485"/>
    </source>
</evidence>
<dbReference type="EMBL" id="BLSA01000668">
    <property type="protein sequence ID" value="GFP33711.1"/>
    <property type="molecule type" value="Genomic_DNA"/>
</dbReference>
<evidence type="ECO:0000313" key="9">
    <source>
        <dbReference type="Proteomes" id="UP000568877"/>
    </source>
</evidence>
<dbReference type="InterPro" id="IPR017896">
    <property type="entry name" value="4Fe4S_Fe-S-bd"/>
</dbReference>
<dbReference type="AlphaFoldDB" id="A0A6V8PSG0"/>
<dbReference type="InterPro" id="IPR017900">
    <property type="entry name" value="4Fe4S_Fe_S_CS"/>
</dbReference>
<dbReference type="PROSITE" id="PS51379">
    <property type="entry name" value="4FE4S_FER_2"/>
    <property type="match status" value="1"/>
</dbReference>
<name>A0A6V8PSG0_9ACTN</name>
<keyword evidence="5" id="KW-0408">Iron</keyword>
<dbReference type="PANTHER" id="PTHR43551">
    <property type="entry name" value="FUMARATE REDUCTASE IRON-SULFUR SUBUNIT"/>
    <property type="match status" value="1"/>
</dbReference>
<feature type="non-terminal residue" evidence="8">
    <location>
        <position position="200"/>
    </location>
</feature>
<dbReference type="Pfam" id="PF13183">
    <property type="entry name" value="Fer4_8"/>
    <property type="match status" value="1"/>
</dbReference>
<dbReference type="SUPFAM" id="SSF46548">
    <property type="entry name" value="alpha-helical ferredoxin"/>
    <property type="match status" value="1"/>
</dbReference>
<dbReference type="Gene3D" id="1.10.1060.10">
    <property type="entry name" value="Alpha-helical ferredoxin"/>
    <property type="match status" value="1"/>
</dbReference>
<keyword evidence="4" id="KW-0249">Electron transport</keyword>
<organism evidence="8 9">
    <name type="scientific">Candidatus Hakubella thermalkaliphila</name>
    <dbReference type="NCBI Taxonomy" id="2754717"/>
    <lineage>
        <taxon>Bacteria</taxon>
        <taxon>Bacillati</taxon>
        <taxon>Actinomycetota</taxon>
        <taxon>Actinomycetota incertae sedis</taxon>
        <taxon>Candidatus Hakubellales</taxon>
        <taxon>Candidatus Hakubellaceae</taxon>
        <taxon>Candidatus Hakubella</taxon>
    </lineage>
</organism>
<gene>
    <name evidence="8" type="ORF">HKBW3S42_02050</name>
</gene>
<proteinExistence type="predicted"/>
<evidence type="ECO:0000256" key="6">
    <source>
        <dbReference type="ARBA" id="ARBA00023014"/>
    </source>
</evidence>
<dbReference type="Proteomes" id="UP000568877">
    <property type="component" value="Unassembled WGS sequence"/>
</dbReference>
<evidence type="ECO:0000256" key="3">
    <source>
        <dbReference type="ARBA" id="ARBA00022723"/>
    </source>
</evidence>
<feature type="domain" description="4Fe-4S ferredoxin-type" evidence="7">
    <location>
        <begin position="64"/>
        <end position="93"/>
    </location>
</feature>
<evidence type="ECO:0000256" key="5">
    <source>
        <dbReference type="ARBA" id="ARBA00023004"/>
    </source>
</evidence>
<keyword evidence="2" id="KW-0004">4Fe-4S</keyword>
<comment type="caution">
    <text evidence="8">The sequence shown here is derived from an EMBL/GenBank/DDBJ whole genome shotgun (WGS) entry which is preliminary data.</text>
</comment>
<evidence type="ECO:0000259" key="7">
    <source>
        <dbReference type="PROSITE" id="PS51379"/>
    </source>
</evidence>
<dbReference type="PROSITE" id="PS00198">
    <property type="entry name" value="4FE4S_FER_1"/>
    <property type="match status" value="1"/>
</dbReference>
<dbReference type="InterPro" id="IPR009051">
    <property type="entry name" value="Helical_ferredxn"/>
</dbReference>
<evidence type="ECO:0000256" key="1">
    <source>
        <dbReference type="ARBA" id="ARBA00022448"/>
    </source>
</evidence>
<keyword evidence="3" id="KW-0479">Metal-binding</keyword>
<accession>A0A6V8PSG0</accession>